<sequence length="282" mass="30724">MNFASDDSLLPATTALSPADWEALRQAHRRLEHPGFAARVSSRLGAPLEKILGALPDPWCESLQKALHTTLERTLAVAIHSLGKERPMGRSTRYHKLLGALSGAAGGLFGLPAVLAELPVTSAIMLRSIADIARSQGEDLSDPEARLACMEVFALGGRSKGDRAADTGYYGIRIALGLHLSRLPQRVVNQGIVQWNPPSLVRFIAEIAARFGVVVTEKAAVQMVPIIGAGTGSLVNVVFMEHFQEIARAHFTMRRLERTYGTALMRAEYRRLTRRDTRAVLA</sequence>
<organism evidence="1 2">
    <name type="scientific">Candidatus Methylocalor cossyra</name>
    <dbReference type="NCBI Taxonomy" id="3108543"/>
    <lineage>
        <taxon>Bacteria</taxon>
        <taxon>Pseudomonadati</taxon>
        <taxon>Pseudomonadota</taxon>
        <taxon>Gammaproteobacteria</taxon>
        <taxon>Methylococcales</taxon>
        <taxon>Methylococcaceae</taxon>
        <taxon>Candidatus Methylocalor</taxon>
    </lineage>
</organism>
<dbReference type="Proteomes" id="UP001497493">
    <property type="component" value="Chromosome"/>
</dbReference>
<gene>
    <name evidence="1" type="ORF">MECH1_V1_2469</name>
</gene>
<reference evidence="1 2" key="1">
    <citation type="submission" date="2024-04" db="EMBL/GenBank/DDBJ databases">
        <authorList>
            <person name="Cremers G."/>
        </authorList>
    </citation>
    <scope>NUCLEOTIDE SEQUENCE [LARGE SCALE GENOMIC DNA]</scope>
    <source>
        <strain evidence="1">MeCH1-AG</strain>
    </source>
</reference>
<evidence type="ECO:0000313" key="1">
    <source>
        <dbReference type="EMBL" id="CAL1241245.1"/>
    </source>
</evidence>
<dbReference type="PANTHER" id="PTHR41260">
    <property type="entry name" value="PROTEIN ECSC"/>
    <property type="match status" value="1"/>
</dbReference>
<dbReference type="EMBL" id="OZ026884">
    <property type="protein sequence ID" value="CAL1241245.1"/>
    <property type="molecule type" value="Genomic_DNA"/>
</dbReference>
<dbReference type="PANTHER" id="PTHR41260:SF1">
    <property type="entry name" value="PROTEIN ECSC"/>
    <property type="match status" value="1"/>
</dbReference>
<dbReference type="InterPro" id="IPR024787">
    <property type="entry name" value="EcsC"/>
</dbReference>
<proteinExistence type="predicted"/>
<keyword evidence="2" id="KW-1185">Reference proteome</keyword>
<dbReference type="RefSeq" id="WP_348757775.1">
    <property type="nucleotide sequence ID" value="NZ_OZ026884.1"/>
</dbReference>
<name>A0ABM9NKT3_9GAMM</name>
<evidence type="ECO:0000313" key="2">
    <source>
        <dbReference type="Proteomes" id="UP001497493"/>
    </source>
</evidence>
<dbReference type="Pfam" id="PF12787">
    <property type="entry name" value="EcsC"/>
    <property type="match status" value="1"/>
</dbReference>
<accession>A0ABM9NKT3</accession>
<protein>
    <submittedName>
        <fullName evidence="1">EcsC protein family protein</fullName>
    </submittedName>
</protein>